<dbReference type="AlphaFoldDB" id="A0A1Y1YUX1"/>
<name>A0A1Y1YUX1_9PLEO</name>
<comment type="caution">
    <text evidence="2">The sequence shown here is derived from an EMBL/GenBank/DDBJ whole genome shotgun (WGS) entry which is preliminary data.</text>
</comment>
<sequence>MAYGSASLRASRTLDEDAVSMLSAHARPSQYQAYLPDNNRRRSSEVSLANSATWTISPINLQQSLPPIPPIPPTNEPGTTVGPSIFGSRAVLGGPYQEQVAWENSTEFRRSRAETPNPVPEIRVATVTGRHSSRSPRRYFRHPRHLLEPWTPGFWARFPWWGFGALFAALLFSGVSAGILLASDGRTPKSWKLGKDNTQPQVYVSILETGINFLILFALVDGIAIKLWRQLLHGTTLSKIYDTYEGCFLWPAIVRLFKFRFSLVATACLLATLSSIRGPLFQRSLTISENEHIGTSGTMDLKMAPFPLVEYFQNNESDPRRKAGISTAFANVLQRLSSNESVPYNQSSANCGEYCTSKVKGFGFKFNCTSNTIPYDLSSFPEICKSCPIKPCQVHCDYLRANAFNPTFFSVGFQTNANTTGDPKAQALTIQSVYKSDTSCKGQVQVRTCSLFHAMTDHDITITNGTIQRRARNINSTYYEDITPPDIRAQLMANYWPAAFSALFPPVSVNVTPNDDFSGLQYRKCVAPSRNSVQQDGIANLTSCSDGTELQPVLLGNDASMIYATPSQAPESNDTLCSLTWRDPMDDMIAKMQSLAFRITTDMANTDPSIFAPTYTGEALTKLQNSWVQPISVSGYRTQTVYRTNTSLVAVGIVLSFVAVVAILPLYMGFWEFGRDVSLNPLEIARAFGSPLMDGMDGNATPEHIVIERGEMKVRYGAVERYGEERKLRVEESTRATVRTPWRGEIFG</sequence>
<feature type="transmembrane region" description="Helical" evidence="1">
    <location>
        <begin position="160"/>
        <end position="182"/>
    </location>
</feature>
<accession>A0A1Y1YUX1</accession>
<dbReference type="OrthoDB" id="5357734at2759"/>
<feature type="transmembrane region" description="Helical" evidence="1">
    <location>
        <begin position="202"/>
        <end position="228"/>
    </location>
</feature>
<dbReference type="PANTHER" id="PTHR37576">
    <property type="entry name" value="DEFECT AT LOW TEMPERATURE PROTEIN 1"/>
    <property type="match status" value="1"/>
</dbReference>
<dbReference type="Pfam" id="PF11374">
    <property type="entry name" value="DUF3176"/>
    <property type="match status" value="1"/>
</dbReference>
<dbReference type="EMBL" id="MCFA01000165">
    <property type="protein sequence ID" value="ORY01830.1"/>
    <property type="molecule type" value="Genomic_DNA"/>
</dbReference>
<proteinExistence type="predicted"/>
<feature type="transmembrane region" description="Helical" evidence="1">
    <location>
        <begin position="248"/>
        <end position="273"/>
    </location>
</feature>
<evidence type="ECO:0000313" key="2">
    <source>
        <dbReference type="EMBL" id="ORY01830.1"/>
    </source>
</evidence>
<keyword evidence="1" id="KW-0472">Membrane</keyword>
<evidence type="ECO:0000313" key="3">
    <source>
        <dbReference type="Proteomes" id="UP000193144"/>
    </source>
</evidence>
<keyword evidence="3" id="KW-1185">Reference proteome</keyword>
<gene>
    <name evidence="2" type="ORF">BCR34DRAFT_605796</name>
</gene>
<keyword evidence="1" id="KW-0812">Transmembrane</keyword>
<dbReference type="PANTHER" id="PTHR37576:SF2">
    <property type="entry name" value="DEFECT AT LOW TEMPERATURE PROTEIN 1"/>
    <property type="match status" value="1"/>
</dbReference>
<dbReference type="STRING" id="1231657.A0A1Y1YUX1"/>
<feature type="transmembrane region" description="Helical" evidence="1">
    <location>
        <begin position="647"/>
        <end position="670"/>
    </location>
</feature>
<organism evidence="2 3">
    <name type="scientific">Clohesyomyces aquaticus</name>
    <dbReference type="NCBI Taxonomy" id="1231657"/>
    <lineage>
        <taxon>Eukaryota</taxon>
        <taxon>Fungi</taxon>
        <taxon>Dikarya</taxon>
        <taxon>Ascomycota</taxon>
        <taxon>Pezizomycotina</taxon>
        <taxon>Dothideomycetes</taxon>
        <taxon>Pleosporomycetidae</taxon>
        <taxon>Pleosporales</taxon>
        <taxon>Lindgomycetaceae</taxon>
        <taxon>Clohesyomyces</taxon>
    </lineage>
</organism>
<keyword evidence="1" id="KW-1133">Transmembrane helix</keyword>
<dbReference type="InterPro" id="IPR021514">
    <property type="entry name" value="DUF3176"/>
</dbReference>
<protein>
    <submittedName>
        <fullName evidence="2">Uncharacterized protein</fullName>
    </submittedName>
</protein>
<dbReference type="Proteomes" id="UP000193144">
    <property type="component" value="Unassembled WGS sequence"/>
</dbReference>
<evidence type="ECO:0000256" key="1">
    <source>
        <dbReference type="SAM" id="Phobius"/>
    </source>
</evidence>
<reference evidence="2 3" key="1">
    <citation type="submission" date="2016-07" db="EMBL/GenBank/DDBJ databases">
        <title>Pervasive Adenine N6-methylation of Active Genes in Fungi.</title>
        <authorList>
            <consortium name="DOE Joint Genome Institute"/>
            <person name="Mondo S.J."/>
            <person name="Dannebaum R.O."/>
            <person name="Kuo R.C."/>
            <person name="Labutti K."/>
            <person name="Haridas S."/>
            <person name="Kuo A."/>
            <person name="Salamov A."/>
            <person name="Ahrendt S.R."/>
            <person name="Lipzen A."/>
            <person name="Sullivan W."/>
            <person name="Andreopoulos W.B."/>
            <person name="Clum A."/>
            <person name="Lindquist E."/>
            <person name="Daum C."/>
            <person name="Ramamoorthy G.K."/>
            <person name="Gryganskyi A."/>
            <person name="Culley D."/>
            <person name="Magnuson J.K."/>
            <person name="James T.Y."/>
            <person name="O'Malley M.A."/>
            <person name="Stajich J.E."/>
            <person name="Spatafora J.W."/>
            <person name="Visel A."/>
            <person name="Grigoriev I.V."/>
        </authorList>
    </citation>
    <scope>NUCLEOTIDE SEQUENCE [LARGE SCALE GENOMIC DNA]</scope>
    <source>
        <strain evidence="2 3">CBS 115471</strain>
    </source>
</reference>